<dbReference type="Proteomes" id="UP001164929">
    <property type="component" value="Chromosome 6"/>
</dbReference>
<evidence type="ECO:0000313" key="1">
    <source>
        <dbReference type="EMBL" id="KAJ6992098.1"/>
    </source>
</evidence>
<gene>
    <name evidence="1" type="ORF">NC653_015450</name>
</gene>
<reference evidence="1" key="1">
    <citation type="journal article" date="2023" name="Mol. Ecol. Resour.">
        <title>Chromosome-level genome assembly of a triploid poplar Populus alba 'Berolinensis'.</title>
        <authorList>
            <person name="Chen S."/>
            <person name="Yu Y."/>
            <person name="Wang X."/>
            <person name="Wang S."/>
            <person name="Zhang T."/>
            <person name="Zhou Y."/>
            <person name="He R."/>
            <person name="Meng N."/>
            <person name="Wang Y."/>
            <person name="Liu W."/>
            <person name="Liu Z."/>
            <person name="Liu J."/>
            <person name="Guo Q."/>
            <person name="Huang H."/>
            <person name="Sederoff R.R."/>
            <person name="Wang G."/>
            <person name="Qu G."/>
            <person name="Chen S."/>
        </authorList>
    </citation>
    <scope>NUCLEOTIDE SEQUENCE</scope>
    <source>
        <strain evidence="1">SC-2020</strain>
    </source>
</reference>
<organism evidence="1 2">
    <name type="scientific">Populus alba x Populus x berolinensis</name>
    <dbReference type="NCBI Taxonomy" id="444605"/>
    <lineage>
        <taxon>Eukaryota</taxon>
        <taxon>Viridiplantae</taxon>
        <taxon>Streptophyta</taxon>
        <taxon>Embryophyta</taxon>
        <taxon>Tracheophyta</taxon>
        <taxon>Spermatophyta</taxon>
        <taxon>Magnoliopsida</taxon>
        <taxon>eudicotyledons</taxon>
        <taxon>Gunneridae</taxon>
        <taxon>Pentapetalae</taxon>
        <taxon>rosids</taxon>
        <taxon>fabids</taxon>
        <taxon>Malpighiales</taxon>
        <taxon>Salicaceae</taxon>
        <taxon>Saliceae</taxon>
        <taxon>Populus</taxon>
    </lineage>
</organism>
<dbReference type="EMBL" id="JAQIZT010000006">
    <property type="protein sequence ID" value="KAJ6992098.1"/>
    <property type="molecule type" value="Genomic_DNA"/>
</dbReference>
<accession>A0AAD6QKJ0</accession>
<protein>
    <submittedName>
        <fullName evidence="1">Uncharacterized protein</fullName>
    </submittedName>
</protein>
<comment type="caution">
    <text evidence="1">The sequence shown here is derived from an EMBL/GenBank/DDBJ whole genome shotgun (WGS) entry which is preliminary data.</text>
</comment>
<evidence type="ECO:0000313" key="2">
    <source>
        <dbReference type="Proteomes" id="UP001164929"/>
    </source>
</evidence>
<keyword evidence="2" id="KW-1185">Reference proteome</keyword>
<sequence>MIGKREGNLYKAFGYIHFIFVPHLDFVRQSSASCDSYEKNTKICVFSCEPQFAAP</sequence>
<name>A0AAD6QKJ0_9ROSI</name>
<dbReference type="AlphaFoldDB" id="A0AAD6QKJ0"/>
<proteinExistence type="predicted"/>